<gene>
    <name evidence="2" type="primary">tssB</name>
    <name evidence="2" type="ORF">E4O86_19670</name>
</gene>
<evidence type="ECO:0000256" key="1">
    <source>
        <dbReference type="SAM" id="MobiDB-lite"/>
    </source>
</evidence>
<dbReference type="Pfam" id="PF05591">
    <property type="entry name" value="T6SS_VipA"/>
    <property type="match status" value="1"/>
</dbReference>
<evidence type="ECO:0000313" key="2">
    <source>
        <dbReference type="EMBL" id="MYZ49930.1"/>
    </source>
</evidence>
<comment type="caution">
    <text evidence="2">The sequence shown here is derived from an EMBL/GenBank/DDBJ whole genome shotgun (WGS) entry which is preliminary data.</text>
</comment>
<dbReference type="EMBL" id="SPKJ01000106">
    <property type="protein sequence ID" value="MYZ49930.1"/>
    <property type="molecule type" value="Genomic_DNA"/>
</dbReference>
<evidence type="ECO:0000313" key="3">
    <source>
        <dbReference type="Proteomes" id="UP000773614"/>
    </source>
</evidence>
<sequence>MSSDSGQKFIKRNRPPRVQISYEDPYDANKMVELPFVMGVLADLSGNASQVAKPPMAERKFASVDMDNFDDYMESVEPGIAFRAANRLGDGGEQMGVSLTFRKMDDFSPAAVARQVPALRALLEAREQLANLQRYMDGKAAAEDQLRRLLASPDLMKALQDRREASLASDSAPAAAAGEEHGT</sequence>
<keyword evidence="3" id="KW-1185">Reference proteome</keyword>
<dbReference type="OrthoDB" id="9789942at2"/>
<dbReference type="AlphaFoldDB" id="A0A964T8B7"/>
<feature type="region of interest" description="Disordered" evidence="1">
    <location>
        <begin position="160"/>
        <end position="183"/>
    </location>
</feature>
<dbReference type="NCBIfam" id="TIGR03358">
    <property type="entry name" value="VI_chp_5"/>
    <property type="match status" value="1"/>
</dbReference>
<proteinExistence type="predicted"/>
<dbReference type="Proteomes" id="UP000773614">
    <property type="component" value="Unassembled WGS sequence"/>
</dbReference>
<reference evidence="2" key="1">
    <citation type="submission" date="2019-03" db="EMBL/GenBank/DDBJ databases">
        <title>Afifella sp. nov., isolated from activated sludge.</title>
        <authorList>
            <person name="Li Q."/>
            <person name="Liu Y."/>
        </authorList>
    </citation>
    <scope>NUCLEOTIDE SEQUENCE</scope>
    <source>
        <strain evidence="2">L72</strain>
    </source>
</reference>
<dbReference type="PIRSF" id="PIRSF028301">
    <property type="entry name" value="UCP028301"/>
    <property type="match status" value="1"/>
</dbReference>
<dbReference type="PANTHER" id="PTHR35850:SF1">
    <property type="entry name" value="TYPE VI SECRETION SYSTEM SHEATH PROTEIN TSSB1"/>
    <property type="match status" value="1"/>
</dbReference>
<dbReference type="InterPro" id="IPR008312">
    <property type="entry name" value="T6SS_TssB1"/>
</dbReference>
<organism evidence="2 3">
    <name type="scientific">Propylenella binzhouense</name>
    <dbReference type="NCBI Taxonomy" id="2555902"/>
    <lineage>
        <taxon>Bacteria</taxon>
        <taxon>Pseudomonadati</taxon>
        <taxon>Pseudomonadota</taxon>
        <taxon>Alphaproteobacteria</taxon>
        <taxon>Hyphomicrobiales</taxon>
        <taxon>Propylenellaceae</taxon>
        <taxon>Propylenella</taxon>
    </lineage>
</organism>
<name>A0A964T8B7_9HYPH</name>
<accession>A0A964T8B7</accession>
<dbReference type="RefSeq" id="WP_161142268.1">
    <property type="nucleotide sequence ID" value="NZ_SPKJ01000106.1"/>
</dbReference>
<feature type="compositionally biased region" description="Low complexity" evidence="1">
    <location>
        <begin position="166"/>
        <end position="177"/>
    </location>
</feature>
<dbReference type="PANTHER" id="PTHR35850">
    <property type="entry name" value="CYTOPLASMIC PROTEIN-RELATED"/>
    <property type="match status" value="1"/>
</dbReference>
<protein>
    <submittedName>
        <fullName evidence="2">Type VI secretion system contractile sheath small subunit</fullName>
    </submittedName>
</protein>